<sequence>MDAYCQEVRMLESKFDGLELTHILRTDNKTTDELAKMGSTQAPVPAGIFV</sequence>
<reference evidence="1" key="2">
    <citation type="journal article" date="2015" name="Data Brief">
        <title>Shoot transcriptome of the giant reed, Arundo donax.</title>
        <authorList>
            <person name="Barrero R.A."/>
            <person name="Guerrero F.D."/>
            <person name="Moolhuijzen P."/>
            <person name="Goolsby J.A."/>
            <person name="Tidwell J."/>
            <person name="Bellgard S.E."/>
            <person name="Bellgard M.I."/>
        </authorList>
    </citation>
    <scope>NUCLEOTIDE SEQUENCE</scope>
    <source>
        <tissue evidence="1">Shoot tissue taken approximately 20 cm above the soil surface</tissue>
    </source>
</reference>
<name>A0A0A8ZDF7_ARUDO</name>
<dbReference type="AlphaFoldDB" id="A0A0A8ZDF7"/>
<evidence type="ECO:0000313" key="1">
    <source>
        <dbReference type="EMBL" id="JAD37434.1"/>
    </source>
</evidence>
<proteinExistence type="predicted"/>
<accession>A0A0A8ZDF7</accession>
<reference evidence="1" key="1">
    <citation type="submission" date="2014-09" db="EMBL/GenBank/DDBJ databases">
        <authorList>
            <person name="Magalhaes I.L.F."/>
            <person name="Oliveira U."/>
            <person name="Santos F.R."/>
            <person name="Vidigal T.H.D.A."/>
            <person name="Brescovit A.D."/>
            <person name="Santos A.J."/>
        </authorList>
    </citation>
    <scope>NUCLEOTIDE SEQUENCE</scope>
    <source>
        <tissue evidence="1">Shoot tissue taken approximately 20 cm above the soil surface</tissue>
    </source>
</reference>
<organism evidence="1">
    <name type="scientific">Arundo donax</name>
    <name type="common">Giant reed</name>
    <name type="synonym">Donax arundinaceus</name>
    <dbReference type="NCBI Taxonomy" id="35708"/>
    <lineage>
        <taxon>Eukaryota</taxon>
        <taxon>Viridiplantae</taxon>
        <taxon>Streptophyta</taxon>
        <taxon>Embryophyta</taxon>
        <taxon>Tracheophyta</taxon>
        <taxon>Spermatophyta</taxon>
        <taxon>Magnoliopsida</taxon>
        <taxon>Liliopsida</taxon>
        <taxon>Poales</taxon>
        <taxon>Poaceae</taxon>
        <taxon>PACMAD clade</taxon>
        <taxon>Arundinoideae</taxon>
        <taxon>Arundineae</taxon>
        <taxon>Arundo</taxon>
    </lineage>
</organism>
<dbReference type="EMBL" id="GBRH01260461">
    <property type="protein sequence ID" value="JAD37434.1"/>
    <property type="molecule type" value="Transcribed_RNA"/>
</dbReference>
<protein>
    <submittedName>
        <fullName evidence="1">Uncharacterized protein</fullName>
    </submittedName>
</protein>